<accession>A0ABS8YSH9</accession>
<name>A0ABS8YSH9_9BACL</name>
<evidence type="ECO:0000313" key="1">
    <source>
        <dbReference type="EMBL" id="MCE5173331.1"/>
    </source>
</evidence>
<reference evidence="1 2" key="1">
    <citation type="submission" date="2021-11" db="EMBL/GenBank/DDBJ databases">
        <title>Draft genome sequence of Paenibacillus profundus YoMME, a new Gram-positive bacteria with exoelectrogenic properties.</title>
        <authorList>
            <person name="Hubenova Y."/>
            <person name="Hubenova E."/>
            <person name="Manasiev Y."/>
            <person name="Peykov S."/>
            <person name="Mitov M."/>
        </authorList>
    </citation>
    <scope>NUCLEOTIDE SEQUENCE [LARGE SCALE GENOMIC DNA]</scope>
    <source>
        <strain evidence="1 2">YoMME</strain>
    </source>
</reference>
<organism evidence="1 2">
    <name type="scientific">Paenibacillus profundus</name>
    <dbReference type="NCBI Taxonomy" id="1173085"/>
    <lineage>
        <taxon>Bacteria</taxon>
        <taxon>Bacillati</taxon>
        <taxon>Bacillota</taxon>
        <taxon>Bacilli</taxon>
        <taxon>Bacillales</taxon>
        <taxon>Paenibacillaceae</taxon>
        <taxon>Paenibacillus</taxon>
    </lineage>
</organism>
<comment type="caution">
    <text evidence="1">The sequence shown here is derived from an EMBL/GenBank/DDBJ whole genome shotgun (WGS) entry which is preliminary data.</text>
</comment>
<dbReference type="Proteomes" id="UP001199916">
    <property type="component" value="Unassembled WGS sequence"/>
</dbReference>
<keyword evidence="2" id="KW-1185">Reference proteome</keyword>
<sequence length="130" mass="15029">MTAGPCPAPWCRSLLTSEGNPEFELEFDEKLWIRSVTKTETGYDIVIARKEFLCYVCFQNDPLSIKACGKVIPVSSISKERPWDLKNGNILWEQMYSFNTTDKPEFLLMDGFQYIKTYNKKISISVDIKK</sequence>
<dbReference type="RefSeq" id="WP_233699296.1">
    <property type="nucleotide sequence ID" value="NZ_JAJNBZ010000047.1"/>
</dbReference>
<evidence type="ECO:0000313" key="2">
    <source>
        <dbReference type="Proteomes" id="UP001199916"/>
    </source>
</evidence>
<dbReference type="EMBL" id="JAJNBZ010000047">
    <property type="protein sequence ID" value="MCE5173331.1"/>
    <property type="molecule type" value="Genomic_DNA"/>
</dbReference>
<gene>
    <name evidence="1" type="ORF">LQV63_29185</name>
</gene>
<proteinExistence type="predicted"/>
<protein>
    <submittedName>
        <fullName evidence="1">Uncharacterized protein</fullName>
    </submittedName>
</protein>